<gene>
    <name evidence="1" type="ORF">HYPSUDRAFT_914314</name>
</gene>
<reference evidence="2" key="1">
    <citation type="submission" date="2014-04" db="EMBL/GenBank/DDBJ databases">
        <title>Evolutionary Origins and Diversification of the Mycorrhizal Mutualists.</title>
        <authorList>
            <consortium name="DOE Joint Genome Institute"/>
            <consortium name="Mycorrhizal Genomics Consortium"/>
            <person name="Kohler A."/>
            <person name="Kuo A."/>
            <person name="Nagy L.G."/>
            <person name="Floudas D."/>
            <person name="Copeland A."/>
            <person name="Barry K.W."/>
            <person name="Cichocki N."/>
            <person name="Veneault-Fourrey C."/>
            <person name="LaButti K."/>
            <person name="Lindquist E.A."/>
            <person name="Lipzen A."/>
            <person name="Lundell T."/>
            <person name="Morin E."/>
            <person name="Murat C."/>
            <person name="Riley R."/>
            <person name="Ohm R."/>
            <person name="Sun H."/>
            <person name="Tunlid A."/>
            <person name="Henrissat B."/>
            <person name="Grigoriev I.V."/>
            <person name="Hibbett D.S."/>
            <person name="Martin F."/>
        </authorList>
    </citation>
    <scope>NUCLEOTIDE SEQUENCE [LARGE SCALE GENOMIC DNA]</scope>
    <source>
        <strain evidence="2">FD-334 SS-4</strain>
    </source>
</reference>
<evidence type="ECO:0000313" key="1">
    <source>
        <dbReference type="EMBL" id="KJA18839.1"/>
    </source>
</evidence>
<name>A0A0D2NIY5_HYPSF</name>
<organism evidence="1 2">
    <name type="scientific">Hypholoma sublateritium (strain FD-334 SS-4)</name>
    <dbReference type="NCBI Taxonomy" id="945553"/>
    <lineage>
        <taxon>Eukaryota</taxon>
        <taxon>Fungi</taxon>
        <taxon>Dikarya</taxon>
        <taxon>Basidiomycota</taxon>
        <taxon>Agaricomycotina</taxon>
        <taxon>Agaricomycetes</taxon>
        <taxon>Agaricomycetidae</taxon>
        <taxon>Agaricales</taxon>
        <taxon>Agaricineae</taxon>
        <taxon>Strophariaceae</taxon>
        <taxon>Hypholoma</taxon>
    </lineage>
</organism>
<protein>
    <submittedName>
        <fullName evidence="1">Uncharacterized protein</fullName>
    </submittedName>
</protein>
<proteinExistence type="predicted"/>
<sequence>MGEQGDRDSEYLAWAMRVFDLALSTNRRRECMILAHHILIYVRRYLDSSKRCRCSRSCAAPAHSSANPYLYDRCMPKLRMVSCRTRRRQGLARSVHGALVSTAIGGRHHLLGAPHRAPRRSGCRLNGCRCRRRDLPWDGLQLCERQREPTDRRQEARAWESRPAQGLEFLGQCQRCVTVYICELTAQGLGQRRERVPWSQRWTAGG</sequence>
<dbReference type="Proteomes" id="UP000054270">
    <property type="component" value="Unassembled WGS sequence"/>
</dbReference>
<evidence type="ECO:0000313" key="2">
    <source>
        <dbReference type="Proteomes" id="UP000054270"/>
    </source>
</evidence>
<dbReference type="EMBL" id="KN817584">
    <property type="protein sequence ID" value="KJA18839.1"/>
    <property type="molecule type" value="Genomic_DNA"/>
</dbReference>
<dbReference type="AlphaFoldDB" id="A0A0D2NIY5"/>
<accession>A0A0D2NIY5</accession>
<keyword evidence="2" id="KW-1185">Reference proteome</keyword>